<dbReference type="GO" id="GO:0046854">
    <property type="term" value="P:phosphatidylinositol phosphate biosynthetic process"/>
    <property type="evidence" value="ECO:0007669"/>
    <property type="project" value="TreeGrafter"/>
</dbReference>
<dbReference type="GO" id="GO:0000285">
    <property type="term" value="F:1-phosphatidylinositol-3-phosphate 5-kinase activity"/>
    <property type="evidence" value="ECO:0007669"/>
    <property type="project" value="TreeGrafter"/>
</dbReference>
<dbReference type="Gene3D" id="3.50.7.10">
    <property type="entry name" value="GroEL"/>
    <property type="match status" value="1"/>
</dbReference>
<dbReference type="Proteomes" id="UP001359559">
    <property type="component" value="Unassembled WGS sequence"/>
</dbReference>
<accession>A0AAN9JLV2</accession>
<dbReference type="PANTHER" id="PTHR45748">
    <property type="entry name" value="1-PHOSPHATIDYLINOSITOL 3-PHOSPHATE 5-KINASE-RELATED"/>
    <property type="match status" value="1"/>
</dbReference>
<sequence>MDDSLSQIPSSFHCSIFAHSKFSTVIVPRSISFAFVPFRSALDLVHSLHFTLNRDPSCGDHHPFASRLVGHRLTDKMTNEINITDRVSPDFQCCTHPNHVFSLISAVTRVFPGEIDNHSKHVFEDLISIFTPCLLSRTDDVEKLLKNQGINFVPVTTTIQLAFMESIGGIPVHGKKIYEHGHADGCEMSPYHEESNNMEPMDFKNNYLLWLPPESEDEKDDKEVVLFDDNEDEGVTGEWGYLRSSISFGSRECRSRDKLREDHRKAMKNVVEGQLLQVENLTKFDEDGQESWLDIITILSYEAATLLKPFMSRGRRMDPGGYVKEMENLKMVVVRIDAYHPNVLLVEKSVSRYAQEYLLSKDISLVLNIKKPLLERIAYCTGA</sequence>
<reference evidence="1 2" key="1">
    <citation type="submission" date="2024-01" db="EMBL/GenBank/DDBJ databases">
        <title>The genomes of 5 underutilized Papilionoideae crops provide insights into root nodulation and disease resistance.</title>
        <authorList>
            <person name="Yuan L."/>
        </authorList>
    </citation>
    <scope>NUCLEOTIDE SEQUENCE [LARGE SCALE GENOMIC DNA]</scope>
    <source>
        <strain evidence="1">LY-2023</strain>
        <tissue evidence="1">Leaf</tissue>
    </source>
</reference>
<organism evidence="1 2">
    <name type="scientific">Clitoria ternatea</name>
    <name type="common">Butterfly pea</name>
    <dbReference type="NCBI Taxonomy" id="43366"/>
    <lineage>
        <taxon>Eukaryota</taxon>
        <taxon>Viridiplantae</taxon>
        <taxon>Streptophyta</taxon>
        <taxon>Embryophyta</taxon>
        <taxon>Tracheophyta</taxon>
        <taxon>Spermatophyta</taxon>
        <taxon>Magnoliopsida</taxon>
        <taxon>eudicotyledons</taxon>
        <taxon>Gunneridae</taxon>
        <taxon>Pentapetalae</taxon>
        <taxon>rosids</taxon>
        <taxon>fabids</taxon>
        <taxon>Fabales</taxon>
        <taxon>Fabaceae</taxon>
        <taxon>Papilionoideae</taxon>
        <taxon>50 kb inversion clade</taxon>
        <taxon>NPAAA clade</taxon>
        <taxon>indigoferoid/millettioid clade</taxon>
        <taxon>Phaseoleae</taxon>
        <taxon>Clitoria</taxon>
    </lineage>
</organism>
<dbReference type="PANTHER" id="PTHR45748:SF21">
    <property type="entry name" value="1-PHOSPHATIDYLINOSITOL-3-PHOSPHATE 5-KINASE FAB1A"/>
    <property type="match status" value="1"/>
</dbReference>
<protein>
    <submittedName>
        <fullName evidence="1">Uncharacterized protein</fullName>
    </submittedName>
</protein>
<dbReference type="SUPFAM" id="SSF52029">
    <property type="entry name" value="GroEL apical domain-like"/>
    <property type="match status" value="1"/>
</dbReference>
<evidence type="ECO:0000313" key="1">
    <source>
        <dbReference type="EMBL" id="KAK7301650.1"/>
    </source>
</evidence>
<evidence type="ECO:0000313" key="2">
    <source>
        <dbReference type="Proteomes" id="UP001359559"/>
    </source>
</evidence>
<dbReference type="EMBL" id="JAYKXN010000003">
    <property type="protein sequence ID" value="KAK7301650.1"/>
    <property type="molecule type" value="Genomic_DNA"/>
</dbReference>
<dbReference type="GO" id="GO:0010008">
    <property type="term" value="C:endosome membrane"/>
    <property type="evidence" value="ECO:0007669"/>
    <property type="project" value="TreeGrafter"/>
</dbReference>
<comment type="caution">
    <text evidence="1">The sequence shown here is derived from an EMBL/GenBank/DDBJ whole genome shotgun (WGS) entry which is preliminary data.</text>
</comment>
<gene>
    <name evidence="1" type="ORF">RJT34_12520</name>
</gene>
<dbReference type="InterPro" id="IPR027409">
    <property type="entry name" value="GroEL-like_apical_dom_sf"/>
</dbReference>
<dbReference type="AlphaFoldDB" id="A0AAN9JLV2"/>
<name>A0AAN9JLV2_CLITE</name>
<proteinExistence type="predicted"/>
<keyword evidence="2" id="KW-1185">Reference proteome</keyword>